<organism evidence="1 2">
    <name type="scientific">Lentzea waywayandensis</name>
    <dbReference type="NCBI Taxonomy" id="84724"/>
    <lineage>
        <taxon>Bacteria</taxon>
        <taxon>Bacillati</taxon>
        <taxon>Actinomycetota</taxon>
        <taxon>Actinomycetes</taxon>
        <taxon>Pseudonocardiales</taxon>
        <taxon>Pseudonocardiaceae</taxon>
        <taxon>Lentzea</taxon>
    </lineage>
</organism>
<protein>
    <submittedName>
        <fullName evidence="1">Uncharacterized protein</fullName>
    </submittedName>
</protein>
<evidence type="ECO:0000313" key="2">
    <source>
        <dbReference type="Proteomes" id="UP000198583"/>
    </source>
</evidence>
<gene>
    <name evidence="1" type="ORF">SAMN04488564_11764</name>
</gene>
<evidence type="ECO:0000313" key="1">
    <source>
        <dbReference type="EMBL" id="SFR29140.1"/>
    </source>
</evidence>
<sequence>MIVVVLNLVPTELNEDNFSEHEAAIRAAALGGVFAGSADRIVAEAQRWAHSWEQAPKEGATFTGYPGLVAALADWLNLPPGVATGAGEIFAESLVTFKQSWVDLSHDGTEGGQHSVSLDRRTDALRVSFEAIISNQKTARMTWMLLPKADLTTTKFLANEYQCHHNAARDVRQIFEKTDFGSVLGDPDQRTPFQKYLARRWDGLIFSTKA</sequence>
<accession>A0A1I6FGS1</accession>
<keyword evidence="2" id="KW-1185">Reference proteome</keyword>
<dbReference type="EMBL" id="FOYL01000017">
    <property type="protein sequence ID" value="SFR29140.1"/>
    <property type="molecule type" value="Genomic_DNA"/>
</dbReference>
<dbReference type="STRING" id="84724.SAMN04488564_11764"/>
<name>A0A1I6FGS1_9PSEU</name>
<proteinExistence type="predicted"/>
<dbReference type="Proteomes" id="UP000198583">
    <property type="component" value="Unassembled WGS sequence"/>
</dbReference>
<reference evidence="2" key="1">
    <citation type="submission" date="2016-10" db="EMBL/GenBank/DDBJ databases">
        <authorList>
            <person name="Varghese N."/>
            <person name="Submissions S."/>
        </authorList>
    </citation>
    <scope>NUCLEOTIDE SEQUENCE [LARGE SCALE GENOMIC DNA]</scope>
    <source>
        <strain evidence="2">DSM 44232</strain>
    </source>
</reference>
<dbReference type="RefSeq" id="WP_093605581.1">
    <property type="nucleotide sequence ID" value="NZ_FOYL01000017.1"/>
</dbReference>
<dbReference type="AlphaFoldDB" id="A0A1I6FGS1"/>